<dbReference type="Proteomes" id="UP000501914">
    <property type="component" value="Chromosome"/>
</dbReference>
<evidence type="ECO:0000313" key="2">
    <source>
        <dbReference type="EMBL" id="QIW80757.1"/>
    </source>
</evidence>
<feature type="transmembrane region" description="Helical" evidence="1">
    <location>
        <begin position="73"/>
        <end position="94"/>
    </location>
</feature>
<name>A0A6H0WML1_9BACI</name>
<sequence>MVDIDNELFELYKEVSKVKKIKYFFIDSPFLEEDEEKVQEKNKIFLKLLYKIIFYLLVVLSCGFFLYKCLHGKMFLIVFGAIFLLVFIFAILSVSKALTKFAKLSGYSGFHKLRREIIYKAFKKNLETRKYSINQIENYLLPYLKSINEDRKAASITTYLKIIIPSILVSMITSWFTLIINTAVEEPNLKQEEFNQVMILWLSLGIEVIILGAFIYSAIHQFQNGSSYNKNYRLLETLFYNYLLEQGGNPSNKSKKKSKKKK</sequence>
<reference evidence="2 3" key="1">
    <citation type="submission" date="2020-02" db="EMBL/GenBank/DDBJ databases">
        <title>Genome sequencing, annotation and comparative genomic analysis of Bacillus tequilensis EA-CB0015, an effective biological control agent against Pseudocercospora fijiensis in banana plants.</title>
        <authorList>
            <person name="Cuellar-Gaviria T.Z."/>
            <person name="Ju K.-S."/>
            <person name="Villegas-Escobar V."/>
        </authorList>
    </citation>
    <scope>NUCLEOTIDE SEQUENCE [LARGE SCALE GENOMIC DNA]</scope>
    <source>
        <strain evidence="2 3">EA-CB0015</strain>
    </source>
</reference>
<dbReference type="EMBL" id="CP048852">
    <property type="protein sequence ID" value="QIW80757.1"/>
    <property type="molecule type" value="Genomic_DNA"/>
</dbReference>
<keyword evidence="3" id="KW-1185">Reference proteome</keyword>
<proteinExistence type="predicted"/>
<keyword evidence="1" id="KW-0812">Transmembrane</keyword>
<feature type="transmembrane region" description="Helical" evidence="1">
    <location>
        <begin position="48"/>
        <end position="67"/>
    </location>
</feature>
<feature type="transmembrane region" description="Helical" evidence="1">
    <location>
        <begin position="198"/>
        <end position="219"/>
    </location>
</feature>
<accession>A0A6H0WML1</accession>
<organism evidence="2 3">
    <name type="scientific">Bacillus tequilensis</name>
    <dbReference type="NCBI Taxonomy" id="227866"/>
    <lineage>
        <taxon>Bacteria</taxon>
        <taxon>Bacillati</taxon>
        <taxon>Bacillota</taxon>
        <taxon>Bacilli</taxon>
        <taxon>Bacillales</taxon>
        <taxon>Bacillaceae</taxon>
        <taxon>Bacillus</taxon>
    </lineage>
</organism>
<protein>
    <submittedName>
        <fullName evidence="2">Uncharacterized protein</fullName>
    </submittedName>
</protein>
<feature type="transmembrane region" description="Helical" evidence="1">
    <location>
        <begin position="159"/>
        <end position="178"/>
    </location>
</feature>
<gene>
    <name evidence="2" type="ORF">G4P54_13605</name>
</gene>
<dbReference type="RefSeq" id="WP_167872936.1">
    <property type="nucleotide sequence ID" value="NZ_CP048852.1"/>
</dbReference>
<keyword evidence="1" id="KW-0472">Membrane</keyword>
<dbReference type="KEGG" id="bteq:G4P54_13605"/>
<keyword evidence="1" id="KW-1133">Transmembrane helix</keyword>
<evidence type="ECO:0000256" key="1">
    <source>
        <dbReference type="SAM" id="Phobius"/>
    </source>
</evidence>
<dbReference type="AlphaFoldDB" id="A0A6H0WML1"/>
<evidence type="ECO:0000313" key="3">
    <source>
        <dbReference type="Proteomes" id="UP000501914"/>
    </source>
</evidence>